<name>A0AAV7GW64_DENCH</name>
<evidence type="ECO:0000256" key="1">
    <source>
        <dbReference type="SAM" id="Phobius"/>
    </source>
</evidence>
<comment type="caution">
    <text evidence="3">The sequence shown here is derived from an EMBL/GenBank/DDBJ whole genome shotgun (WGS) entry which is preliminary data.</text>
</comment>
<protein>
    <submittedName>
        <fullName evidence="3">Uncharacterized protein</fullName>
    </submittedName>
</protein>
<dbReference type="Proteomes" id="UP000775213">
    <property type="component" value="Unassembled WGS sequence"/>
</dbReference>
<feature type="chain" id="PRO_5043877040" evidence="2">
    <location>
        <begin position="21"/>
        <end position="246"/>
    </location>
</feature>
<sequence length="246" mass="27954">MHVACLAFTIALGQRSPTWGLYWVPNGYPCFAQAGFTHLRTPMMTFGCRIHPLFTLFECSLPQSSTNNRKRADLLRAGKLGNRLCALRNSMLSKLTRKHKANRSLDLPGRDRRLLVITRKPRRLLGELLENIINERIHDAHRLARDSDIRMNLLQDFKDVDLVGLTSLLVLLLLLLVAGGSLLRRQALLSLRLLSSRRLLGFRLLLLLLHRLLGSRLLLRGLLLGLGRHERSRVKESLGLSKLKRG</sequence>
<keyword evidence="1" id="KW-0812">Transmembrane</keyword>
<dbReference type="EMBL" id="JAGFBR010000009">
    <property type="protein sequence ID" value="KAH0460951.1"/>
    <property type="molecule type" value="Genomic_DNA"/>
</dbReference>
<organism evidence="3 4">
    <name type="scientific">Dendrobium chrysotoxum</name>
    <name type="common">Orchid</name>
    <dbReference type="NCBI Taxonomy" id="161865"/>
    <lineage>
        <taxon>Eukaryota</taxon>
        <taxon>Viridiplantae</taxon>
        <taxon>Streptophyta</taxon>
        <taxon>Embryophyta</taxon>
        <taxon>Tracheophyta</taxon>
        <taxon>Spermatophyta</taxon>
        <taxon>Magnoliopsida</taxon>
        <taxon>Liliopsida</taxon>
        <taxon>Asparagales</taxon>
        <taxon>Orchidaceae</taxon>
        <taxon>Epidendroideae</taxon>
        <taxon>Malaxideae</taxon>
        <taxon>Dendrobiinae</taxon>
        <taxon>Dendrobium</taxon>
    </lineage>
</organism>
<evidence type="ECO:0000256" key="2">
    <source>
        <dbReference type="SAM" id="SignalP"/>
    </source>
</evidence>
<accession>A0AAV7GW64</accession>
<keyword evidence="1" id="KW-0472">Membrane</keyword>
<feature type="transmembrane region" description="Helical" evidence="1">
    <location>
        <begin position="162"/>
        <end position="183"/>
    </location>
</feature>
<keyword evidence="2" id="KW-0732">Signal</keyword>
<evidence type="ECO:0000313" key="4">
    <source>
        <dbReference type="Proteomes" id="UP000775213"/>
    </source>
</evidence>
<evidence type="ECO:0000313" key="3">
    <source>
        <dbReference type="EMBL" id="KAH0460951.1"/>
    </source>
</evidence>
<dbReference type="AlphaFoldDB" id="A0AAV7GW64"/>
<keyword evidence="1" id="KW-1133">Transmembrane helix</keyword>
<proteinExistence type="predicted"/>
<reference evidence="3 4" key="1">
    <citation type="journal article" date="2021" name="Hortic Res">
        <title>Chromosome-scale assembly of the Dendrobium chrysotoxum genome enhances the understanding of orchid evolution.</title>
        <authorList>
            <person name="Zhang Y."/>
            <person name="Zhang G.Q."/>
            <person name="Zhang D."/>
            <person name="Liu X.D."/>
            <person name="Xu X.Y."/>
            <person name="Sun W.H."/>
            <person name="Yu X."/>
            <person name="Zhu X."/>
            <person name="Wang Z.W."/>
            <person name="Zhao X."/>
            <person name="Zhong W.Y."/>
            <person name="Chen H."/>
            <person name="Yin W.L."/>
            <person name="Huang T."/>
            <person name="Niu S.C."/>
            <person name="Liu Z.J."/>
        </authorList>
    </citation>
    <scope>NUCLEOTIDE SEQUENCE [LARGE SCALE GENOMIC DNA]</scope>
    <source>
        <strain evidence="3">Lindl</strain>
    </source>
</reference>
<gene>
    <name evidence="3" type="ORF">IEQ34_008526</name>
</gene>
<feature type="signal peptide" evidence="2">
    <location>
        <begin position="1"/>
        <end position="20"/>
    </location>
</feature>
<keyword evidence="4" id="KW-1185">Reference proteome</keyword>